<evidence type="ECO:0000313" key="6">
    <source>
        <dbReference type="Proteomes" id="UP000087766"/>
    </source>
</evidence>
<dbReference type="InterPro" id="IPR001312">
    <property type="entry name" value="Hexokinase"/>
</dbReference>
<dbReference type="SUPFAM" id="SSF53067">
    <property type="entry name" value="Actin-like ATPase domain"/>
    <property type="match status" value="1"/>
</dbReference>
<evidence type="ECO:0000256" key="4">
    <source>
        <dbReference type="RuleBase" id="RU362007"/>
    </source>
</evidence>
<dbReference type="GeneID" id="111240978"/>
<dbReference type="GO" id="GO:0001678">
    <property type="term" value="P:intracellular glucose homeostasis"/>
    <property type="evidence" value="ECO:0007669"/>
    <property type="project" value="InterPro"/>
</dbReference>
<protein>
    <recommendedName>
        <fullName evidence="4">Phosphotransferase</fullName>
        <ecNumber evidence="4">2.7.1.-</ecNumber>
    </recommendedName>
</protein>
<dbReference type="UniPathway" id="UPA00242"/>
<keyword evidence="3 4" id="KW-0324">Glycolysis</keyword>
<proteinExistence type="inferred from homology"/>
<dbReference type="GO" id="GO:0008865">
    <property type="term" value="F:fructokinase activity"/>
    <property type="evidence" value="ECO:0007669"/>
    <property type="project" value="TreeGrafter"/>
</dbReference>
<dbReference type="InterPro" id="IPR022673">
    <property type="entry name" value="Hexokinase_C"/>
</dbReference>
<dbReference type="Proteomes" id="UP000087766">
    <property type="component" value="Unplaced"/>
</dbReference>
<dbReference type="InterPro" id="IPR043129">
    <property type="entry name" value="ATPase_NBD"/>
</dbReference>
<reference evidence="7" key="1">
    <citation type="submission" date="2025-08" db="UniProtKB">
        <authorList>
            <consortium name="RefSeq"/>
        </authorList>
    </citation>
    <scope>IDENTIFICATION</scope>
    <source>
        <tissue evidence="7">Leaf</tissue>
    </source>
</reference>
<dbReference type="Pfam" id="PF03727">
    <property type="entry name" value="Hexokinase_2"/>
    <property type="match status" value="1"/>
</dbReference>
<evidence type="ECO:0000256" key="3">
    <source>
        <dbReference type="ARBA" id="ARBA00023152"/>
    </source>
</evidence>
<comment type="similarity">
    <text evidence="4">Belongs to the hexokinase family.</text>
</comment>
<dbReference type="GO" id="GO:0006096">
    <property type="term" value="P:glycolytic process"/>
    <property type="evidence" value="ECO:0007669"/>
    <property type="project" value="UniProtKB-KW"/>
</dbReference>
<dbReference type="GO" id="GO:0005739">
    <property type="term" value="C:mitochondrion"/>
    <property type="evidence" value="ECO:0007669"/>
    <property type="project" value="TreeGrafter"/>
</dbReference>
<feature type="domain" description="Hexokinase C-terminal" evidence="5">
    <location>
        <begin position="10"/>
        <end position="65"/>
    </location>
</feature>
<dbReference type="GO" id="GO:0004340">
    <property type="term" value="F:glucokinase activity"/>
    <property type="evidence" value="ECO:0007669"/>
    <property type="project" value="TreeGrafter"/>
</dbReference>
<dbReference type="GO" id="GO:0005524">
    <property type="term" value="F:ATP binding"/>
    <property type="evidence" value="ECO:0007669"/>
    <property type="project" value="UniProtKB-UniRule"/>
</dbReference>
<keyword evidence="4" id="KW-0418">Kinase</keyword>
<keyword evidence="6" id="KW-1185">Reference proteome</keyword>
<evidence type="ECO:0000259" key="5">
    <source>
        <dbReference type="Pfam" id="PF03727"/>
    </source>
</evidence>
<dbReference type="PANTHER" id="PTHR19443:SF85">
    <property type="entry name" value="HEXOKINASE-1"/>
    <property type="match status" value="1"/>
</dbReference>
<dbReference type="PANTHER" id="PTHR19443">
    <property type="entry name" value="HEXOKINASE"/>
    <property type="match status" value="1"/>
</dbReference>
<evidence type="ECO:0000256" key="1">
    <source>
        <dbReference type="ARBA" id="ARBA00004921"/>
    </source>
</evidence>
<dbReference type="GO" id="GO:0005536">
    <property type="term" value="F:D-glucose binding"/>
    <property type="evidence" value="ECO:0007669"/>
    <property type="project" value="InterPro"/>
</dbReference>
<comment type="pathway">
    <text evidence="1">Carbohydrate degradation.</text>
</comment>
<keyword evidence="4" id="KW-0547">Nucleotide-binding</keyword>
<accession>A0A3Q0ERN4</accession>
<comment type="pathway">
    <text evidence="2">Carbohydrate metabolism; hexose metabolism.</text>
</comment>
<keyword evidence="4" id="KW-0067">ATP-binding</keyword>
<dbReference type="KEGG" id="vra:111240978"/>
<sequence length="215" mass="23705">MGKDSMSDVKGEKNVIAMDGGLYEHCSEYSKCLENTLKELVGEDASESIIELFKDGSGIGAALLAGLAESGSKHFEFKKHFEIVRKKTWREKLSLPASVVTLATSRSPLNGHRRTTQTLSPIIFASLPTSHVSSQQSRIFPPLAALPTVILFPTSTGLQRPPEDRMKPLFDRGFHCDAPRTQITRVFPLIACLRIPLLLCPSASVPRSEDSLEWK</sequence>
<dbReference type="Gene3D" id="3.40.367.20">
    <property type="match status" value="1"/>
</dbReference>
<evidence type="ECO:0000313" key="7">
    <source>
        <dbReference type="RefSeq" id="XP_022632877.1"/>
    </source>
</evidence>
<gene>
    <name evidence="7" type="primary">LOC111240978</name>
</gene>
<organism evidence="6 7">
    <name type="scientific">Vigna radiata var. radiata</name>
    <name type="common">Mung bean</name>
    <name type="synonym">Phaseolus aureus</name>
    <dbReference type="NCBI Taxonomy" id="3916"/>
    <lineage>
        <taxon>Eukaryota</taxon>
        <taxon>Viridiplantae</taxon>
        <taxon>Streptophyta</taxon>
        <taxon>Embryophyta</taxon>
        <taxon>Tracheophyta</taxon>
        <taxon>Spermatophyta</taxon>
        <taxon>Magnoliopsida</taxon>
        <taxon>eudicotyledons</taxon>
        <taxon>Gunneridae</taxon>
        <taxon>Pentapetalae</taxon>
        <taxon>rosids</taxon>
        <taxon>fabids</taxon>
        <taxon>Fabales</taxon>
        <taxon>Fabaceae</taxon>
        <taxon>Papilionoideae</taxon>
        <taxon>50 kb inversion clade</taxon>
        <taxon>NPAAA clade</taxon>
        <taxon>indigoferoid/millettioid clade</taxon>
        <taxon>Phaseoleae</taxon>
        <taxon>Vigna</taxon>
    </lineage>
</organism>
<dbReference type="RefSeq" id="XP_022632877.1">
    <property type="nucleotide sequence ID" value="XM_022777156.1"/>
</dbReference>
<keyword evidence="4" id="KW-0808">Transferase</keyword>
<name>A0A3Q0ERN4_VIGRR</name>
<evidence type="ECO:0000256" key="2">
    <source>
        <dbReference type="ARBA" id="ARBA00005028"/>
    </source>
</evidence>
<dbReference type="GO" id="GO:0005829">
    <property type="term" value="C:cytosol"/>
    <property type="evidence" value="ECO:0007669"/>
    <property type="project" value="TreeGrafter"/>
</dbReference>
<dbReference type="GO" id="GO:0006006">
    <property type="term" value="P:glucose metabolic process"/>
    <property type="evidence" value="ECO:0007669"/>
    <property type="project" value="TreeGrafter"/>
</dbReference>
<dbReference type="OrthoDB" id="1934410at2759"/>
<dbReference type="EC" id="2.7.1.-" evidence="4"/>
<dbReference type="STRING" id="3916.A0A3Q0ERN4"/>
<dbReference type="AlphaFoldDB" id="A0A3Q0ERN4"/>